<dbReference type="EMBL" id="QMQZ01000028">
    <property type="protein sequence ID" value="RLE51834.1"/>
    <property type="molecule type" value="Genomic_DNA"/>
</dbReference>
<dbReference type="Proteomes" id="UP000268446">
    <property type="component" value="Unassembled WGS sequence"/>
</dbReference>
<keyword evidence="2" id="KW-0479">Metal-binding</keyword>
<protein>
    <submittedName>
        <fullName evidence="5">Creatininase family protein</fullName>
    </submittedName>
</protein>
<keyword evidence="3" id="KW-0378">Hydrolase</keyword>
<dbReference type="PANTHER" id="PTHR35005">
    <property type="entry name" value="3-DEHYDRO-SCYLLO-INOSOSE HYDROLASE"/>
    <property type="match status" value="1"/>
</dbReference>
<evidence type="ECO:0000256" key="4">
    <source>
        <dbReference type="ARBA" id="ARBA00022833"/>
    </source>
</evidence>
<dbReference type="GO" id="GO:0046872">
    <property type="term" value="F:metal ion binding"/>
    <property type="evidence" value="ECO:0007669"/>
    <property type="project" value="UniProtKB-KW"/>
</dbReference>
<evidence type="ECO:0000313" key="5">
    <source>
        <dbReference type="EMBL" id="RLE51834.1"/>
    </source>
</evidence>
<accession>A0A497EWR9</accession>
<dbReference type="AlphaFoldDB" id="A0A497EWR9"/>
<name>A0A497EWR9_9CREN</name>
<gene>
    <name evidence="5" type="ORF">DRJ20_01385</name>
</gene>
<keyword evidence="4" id="KW-0862">Zinc</keyword>
<comment type="cofactor">
    <cofactor evidence="1">
        <name>Zn(2+)</name>
        <dbReference type="ChEBI" id="CHEBI:29105"/>
    </cofactor>
</comment>
<comment type="caution">
    <text evidence="5">The sequence shown here is derived from an EMBL/GenBank/DDBJ whole genome shotgun (WGS) entry which is preliminary data.</text>
</comment>
<dbReference type="GO" id="GO:0016811">
    <property type="term" value="F:hydrolase activity, acting on carbon-nitrogen (but not peptide) bonds, in linear amides"/>
    <property type="evidence" value="ECO:0007669"/>
    <property type="project" value="TreeGrafter"/>
</dbReference>
<dbReference type="InterPro" id="IPR003785">
    <property type="entry name" value="Creatininase/forma_Hydrolase"/>
</dbReference>
<evidence type="ECO:0000313" key="6">
    <source>
        <dbReference type="Proteomes" id="UP000268446"/>
    </source>
</evidence>
<dbReference type="InterPro" id="IPR024087">
    <property type="entry name" value="Creatininase-like_sf"/>
</dbReference>
<dbReference type="PANTHER" id="PTHR35005:SF1">
    <property type="entry name" value="2-AMINO-5-FORMYLAMINO-6-RIBOSYLAMINOPYRIMIDIN-4(3H)-ONE 5'-MONOPHOSPHATE DEFORMYLASE"/>
    <property type="match status" value="1"/>
</dbReference>
<sequence length="191" mass="21382">MALVLERLTWKEVDELNRDECVVVVPVGSFEQHGYHMPLNTDAYIPYKLALLSSERASGFKLIVAPPITYGCSEHYMGFPGTISLRTETLKLLVKDVCRSIIRHGFRRIIVLNGHGGNFAPLQIAIRELKGEVNAVIALVNWWDLVADVIRGVRESKVMHHADEVETSVALALGQRVMMDKAVDFVPEPFS</sequence>
<evidence type="ECO:0000256" key="3">
    <source>
        <dbReference type="ARBA" id="ARBA00022801"/>
    </source>
</evidence>
<evidence type="ECO:0000256" key="2">
    <source>
        <dbReference type="ARBA" id="ARBA00022723"/>
    </source>
</evidence>
<dbReference type="Pfam" id="PF02633">
    <property type="entry name" value="Creatininase"/>
    <property type="match status" value="1"/>
</dbReference>
<feature type="non-terminal residue" evidence="5">
    <location>
        <position position="191"/>
    </location>
</feature>
<dbReference type="Gene3D" id="3.40.50.10310">
    <property type="entry name" value="Creatininase"/>
    <property type="match status" value="1"/>
</dbReference>
<organism evidence="5 6">
    <name type="scientific">Thermoproteota archaeon</name>
    <dbReference type="NCBI Taxonomy" id="2056631"/>
    <lineage>
        <taxon>Archaea</taxon>
        <taxon>Thermoproteota</taxon>
    </lineage>
</organism>
<dbReference type="GO" id="GO:0009231">
    <property type="term" value="P:riboflavin biosynthetic process"/>
    <property type="evidence" value="ECO:0007669"/>
    <property type="project" value="TreeGrafter"/>
</dbReference>
<reference evidence="5 6" key="1">
    <citation type="submission" date="2018-06" db="EMBL/GenBank/DDBJ databases">
        <title>Extensive metabolic versatility and redundancy in microbially diverse, dynamic hydrothermal sediments.</title>
        <authorList>
            <person name="Dombrowski N."/>
            <person name="Teske A."/>
            <person name="Baker B.J."/>
        </authorList>
    </citation>
    <scope>NUCLEOTIDE SEQUENCE [LARGE SCALE GENOMIC DNA]</scope>
    <source>
        <strain evidence="5">B29_G17</strain>
    </source>
</reference>
<dbReference type="SUPFAM" id="SSF102215">
    <property type="entry name" value="Creatininase"/>
    <property type="match status" value="1"/>
</dbReference>
<proteinExistence type="predicted"/>
<evidence type="ECO:0000256" key="1">
    <source>
        <dbReference type="ARBA" id="ARBA00001947"/>
    </source>
</evidence>